<keyword evidence="7" id="KW-1185">Reference proteome</keyword>
<dbReference type="RefSeq" id="WP_015216298.1">
    <property type="nucleotide sequence ID" value="NC_019771.1"/>
</dbReference>
<evidence type="ECO:0000259" key="4">
    <source>
        <dbReference type="Pfam" id="PF03865"/>
    </source>
</evidence>
<dbReference type="STRING" id="272123.Anacy_4319"/>
<dbReference type="GO" id="GO:0098046">
    <property type="term" value="C:type V protein secretion system complex"/>
    <property type="evidence" value="ECO:0007669"/>
    <property type="project" value="TreeGrafter"/>
</dbReference>
<dbReference type="Pfam" id="PF08479">
    <property type="entry name" value="POTRA_2"/>
    <property type="match status" value="1"/>
</dbReference>
<evidence type="ECO:0000313" key="7">
    <source>
        <dbReference type="Proteomes" id="UP000010474"/>
    </source>
</evidence>
<keyword evidence="2" id="KW-0812">Transmembrane</keyword>
<dbReference type="InterPro" id="IPR005565">
    <property type="entry name" value="Hemolysn_activator_HlyB_C"/>
</dbReference>
<evidence type="ECO:0000256" key="3">
    <source>
        <dbReference type="ARBA" id="ARBA00023237"/>
    </source>
</evidence>
<reference evidence="7" key="1">
    <citation type="journal article" date="2013" name="Proc. Natl. Acad. Sci. U.S.A.">
        <title>Improving the coverage of the cyanobacterial phylum using diversity-driven genome sequencing.</title>
        <authorList>
            <person name="Shih P.M."/>
            <person name="Wu D."/>
            <person name="Latifi A."/>
            <person name="Axen S.D."/>
            <person name="Fewer D.P."/>
            <person name="Talla E."/>
            <person name="Calteau A."/>
            <person name="Cai F."/>
            <person name="Tandeau de Marsac N."/>
            <person name="Rippka R."/>
            <person name="Herdman M."/>
            <person name="Sivonen K."/>
            <person name="Coursin T."/>
            <person name="Laurent T."/>
            <person name="Goodwin L."/>
            <person name="Nolan M."/>
            <person name="Davenport K.W."/>
            <person name="Han C.S."/>
            <person name="Rubin E.M."/>
            <person name="Eisen J.A."/>
            <person name="Woyke T."/>
            <person name="Gugger M."/>
            <person name="Kerfeld C.A."/>
        </authorList>
    </citation>
    <scope>NUCLEOTIDE SEQUENCE [LARGE SCALE GENOMIC DNA]</scope>
    <source>
        <strain evidence="7">ATCC 27899 / PCC 7122</strain>
    </source>
</reference>
<dbReference type="PANTHER" id="PTHR34597">
    <property type="entry name" value="SLR1661 PROTEIN"/>
    <property type="match status" value="1"/>
</dbReference>
<dbReference type="HOGENOM" id="CLU_021521_0_0_3"/>
<gene>
    <name evidence="6" type="ordered locus">Anacy_4319</name>
</gene>
<protein>
    <submittedName>
        <fullName evidence="6">Surface antigen (D15)</fullName>
    </submittedName>
</protein>
<proteinExistence type="predicted"/>
<dbReference type="Gene3D" id="2.40.160.50">
    <property type="entry name" value="membrane protein fhac: a member of the omp85/tpsb transporter family"/>
    <property type="match status" value="1"/>
</dbReference>
<evidence type="ECO:0000259" key="5">
    <source>
        <dbReference type="Pfam" id="PF08479"/>
    </source>
</evidence>
<dbReference type="Pfam" id="PF03865">
    <property type="entry name" value="ShlB"/>
    <property type="match status" value="1"/>
</dbReference>
<name>K9ZMC4_ANACC</name>
<dbReference type="PATRIC" id="fig|272123.3.peg.4706"/>
<dbReference type="EMBL" id="CP003659">
    <property type="protein sequence ID" value="AFZ59682.1"/>
    <property type="molecule type" value="Genomic_DNA"/>
</dbReference>
<keyword evidence="3" id="KW-0998">Cell outer membrane</keyword>
<evidence type="ECO:0000256" key="2">
    <source>
        <dbReference type="ARBA" id="ARBA00022692"/>
    </source>
</evidence>
<dbReference type="InterPro" id="IPR013686">
    <property type="entry name" value="Polypept-transport_assoc_ShlB"/>
</dbReference>
<dbReference type="Proteomes" id="UP000010474">
    <property type="component" value="Chromosome"/>
</dbReference>
<dbReference type="InterPro" id="IPR051544">
    <property type="entry name" value="TPS_OM_transporter"/>
</dbReference>
<sequence length="600" mass="66723">MRKETKTGVKKAAKKQPGIVYFFHQLVILRSYQSISFQCALLILNIISIVAINGMKATASDGKVFNSDSYLDLDHSQSVIVQTPDALPPESAPPAEPERIYIRQIKVIGSTVFNENELNAVVQQFTDKELTQEDIRKAADAVTQLYLNKNYLNSRAVPVTQQPNTTDGIAVIQVIEGRLADIEITGTKRLNPAYIRNRIQLGAGIPLNAIKLEEQLRLLRIDPLFDNVEASLRPSGQVGQSLLLVRVQEAKSFEFGLSADNYSPPSVGSERLGIQLRERNLTGIGDELAGSYYRSVTGGADSFDFSYQIPVNAMNGKVQLRVAPSRSEITEPPFKDLGIRAEQDVYEINYRQPLVRTPREEFALSLGFTYQDGQTFLFDQLPTPFGIGPDENGVSRTSVIKFAQDYTRRDQQGAWSVRSQFNFGTGLFDATTNNSPTPDGHFFSWLGQLERVQRINDNNLLIVQADLQITPDSLLPSQQFVIGGGQSVRGYRQNARSGDNGFRVAIEDRITVKRDAAGLPIIQVIPFTNLGAVWNKSDNPNNLPNQTFLASAGLGLLWNQALGIEHLIMRLDYGIPFIDLDDRGNNAQDDGFYFSVRYQP</sequence>
<dbReference type="KEGG" id="acy:Anacy_4319"/>
<evidence type="ECO:0000256" key="1">
    <source>
        <dbReference type="ARBA" id="ARBA00022452"/>
    </source>
</evidence>
<dbReference type="AlphaFoldDB" id="K9ZMC4"/>
<keyword evidence="1" id="KW-1134">Transmembrane beta strand</keyword>
<dbReference type="OrthoDB" id="596066at2"/>
<dbReference type="eggNOG" id="COG2831">
    <property type="taxonomic scope" value="Bacteria"/>
</dbReference>
<dbReference type="Gene3D" id="3.10.20.310">
    <property type="entry name" value="membrane protein fhac"/>
    <property type="match status" value="1"/>
</dbReference>
<dbReference type="GO" id="GO:0008320">
    <property type="term" value="F:protein transmembrane transporter activity"/>
    <property type="evidence" value="ECO:0007669"/>
    <property type="project" value="TreeGrafter"/>
</dbReference>
<feature type="domain" description="Polypeptide-transport-associated ShlB-type" evidence="5">
    <location>
        <begin position="102"/>
        <end position="177"/>
    </location>
</feature>
<keyword evidence="1" id="KW-0472">Membrane</keyword>
<evidence type="ECO:0000313" key="6">
    <source>
        <dbReference type="EMBL" id="AFZ59682.1"/>
    </source>
</evidence>
<feature type="domain" description="Haemolysin activator HlyB C-terminal" evidence="4">
    <location>
        <begin position="239"/>
        <end position="556"/>
    </location>
</feature>
<dbReference type="GO" id="GO:0046819">
    <property type="term" value="P:protein secretion by the type V secretion system"/>
    <property type="evidence" value="ECO:0007669"/>
    <property type="project" value="TreeGrafter"/>
</dbReference>
<accession>K9ZMC4</accession>
<dbReference type="PANTHER" id="PTHR34597:SF1">
    <property type="entry name" value="HEME_HEMOPEXIN TRANSPORTER PROTEIN HUXB"/>
    <property type="match status" value="1"/>
</dbReference>
<organism evidence="6 7">
    <name type="scientific">Anabaena cylindrica (strain ATCC 27899 / PCC 7122)</name>
    <dbReference type="NCBI Taxonomy" id="272123"/>
    <lineage>
        <taxon>Bacteria</taxon>
        <taxon>Bacillati</taxon>
        <taxon>Cyanobacteriota</taxon>
        <taxon>Cyanophyceae</taxon>
        <taxon>Nostocales</taxon>
        <taxon>Nostocaceae</taxon>
        <taxon>Anabaena</taxon>
    </lineage>
</organism>